<evidence type="ECO:0000313" key="3">
    <source>
        <dbReference type="EMBL" id="MBE5040361.1"/>
    </source>
</evidence>
<feature type="domain" description="Non-reducing end beta-L-arabinofuranosidase-like GH127 catalytic" evidence="1">
    <location>
        <begin position="9"/>
        <end position="403"/>
    </location>
</feature>
<accession>A0A9D5R8F5</accession>
<dbReference type="PANTHER" id="PTHR43465">
    <property type="entry name" value="DUF1680 DOMAIN PROTEIN (AFU_ORTHOLOGUE AFUA_1G08910)"/>
    <property type="match status" value="1"/>
</dbReference>
<dbReference type="InterPro" id="IPR008928">
    <property type="entry name" value="6-hairpin_glycosidase_sf"/>
</dbReference>
<dbReference type="InterPro" id="IPR049174">
    <property type="entry name" value="Beta-AFase-like"/>
</dbReference>
<name>A0A9D5R8F5_9FIRM</name>
<dbReference type="InterPro" id="IPR012341">
    <property type="entry name" value="6hp_glycosidase-like_sf"/>
</dbReference>
<dbReference type="GO" id="GO:0005975">
    <property type="term" value="P:carbohydrate metabolic process"/>
    <property type="evidence" value="ECO:0007669"/>
    <property type="project" value="InterPro"/>
</dbReference>
<dbReference type="PANTHER" id="PTHR43465:SF2">
    <property type="entry name" value="DUF1680 DOMAIN PROTEIN (AFU_ORTHOLOGUE AFUA_1G08910)"/>
    <property type="match status" value="1"/>
</dbReference>
<protein>
    <submittedName>
        <fullName evidence="3">Glycoside hydrolase family 127 protein</fullName>
    </submittedName>
</protein>
<dbReference type="Pfam" id="PF07944">
    <property type="entry name" value="Beta-AFase-like_GH127_cat"/>
    <property type="match status" value="1"/>
</dbReference>
<evidence type="ECO:0000259" key="2">
    <source>
        <dbReference type="Pfam" id="PF20737"/>
    </source>
</evidence>
<dbReference type="EMBL" id="JADCKB010000014">
    <property type="protein sequence ID" value="MBE5040361.1"/>
    <property type="molecule type" value="Genomic_DNA"/>
</dbReference>
<comment type="caution">
    <text evidence="3">The sequence shown here is derived from an EMBL/GenBank/DDBJ whole genome shotgun (WGS) entry which is preliminary data.</text>
</comment>
<dbReference type="AlphaFoldDB" id="A0A9D5R8F5"/>
<evidence type="ECO:0000259" key="1">
    <source>
        <dbReference type="Pfam" id="PF07944"/>
    </source>
</evidence>
<organism evidence="3 4">
    <name type="scientific">Ructibacterium gallinarum</name>
    <dbReference type="NCBI Taxonomy" id="2779355"/>
    <lineage>
        <taxon>Bacteria</taxon>
        <taxon>Bacillati</taxon>
        <taxon>Bacillota</taxon>
        <taxon>Clostridia</taxon>
        <taxon>Eubacteriales</taxon>
        <taxon>Oscillospiraceae</taxon>
        <taxon>Ructibacterium</taxon>
    </lineage>
</organism>
<dbReference type="RefSeq" id="WP_226392911.1">
    <property type="nucleotide sequence ID" value="NZ_JADCKB010000014.1"/>
</dbReference>
<dbReference type="GO" id="GO:0016787">
    <property type="term" value="F:hydrolase activity"/>
    <property type="evidence" value="ECO:0007669"/>
    <property type="project" value="UniProtKB-KW"/>
</dbReference>
<dbReference type="SUPFAM" id="SSF48208">
    <property type="entry name" value="Six-hairpin glycosidases"/>
    <property type="match status" value="1"/>
</dbReference>
<keyword evidence="4" id="KW-1185">Reference proteome</keyword>
<gene>
    <name evidence="3" type="ORF">INF28_07785</name>
</gene>
<dbReference type="Gene3D" id="1.50.10.10">
    <property type="match status" value="1"/>
</dbReference>
<dbReference type="Pfam" id="PF20737">
    <property type="entry name" value="Glyco_hydro127C"/>
    <property type="match status" value="1"/>
</dbReference>
<proteinExistence type="predicted"/>
<reference evidence="3" key="1">
    <citation type="submission" date="2020-10" db="EMBL/GenBank/DDBJ databases">
        <title>ChiBAC.</title>
        <authorList>
            <person name="Zenner C."/>
            <person name="Hitch T.C.A."/>
            <person name="Clavel T."/>
        </authorList>
    </citation>
    <scope>NUCLEOTIDE SEQUENCE</scope>
    <source>
        <strain evidence="3">DSM 107454</strain>
    </source>
</reference>
<evidence type="ECO:0000313" key="4">
    <source>
        <dbReference type="Proteomes" id="UP000806542"/>
    </source>
</evidence>
<dbReference type="InterPro" id="IPR049049">
    <property type="entry name" value="Beta-AFase-like_GH127_C"/>
</dbReference>
<dbReference type="InterPro" id="IPR012878">
    <property type="entry name" value="Beta-AFase-like_GH127_cat"/>
</dbReference>
<sequence length="605" mass="70025">MKQIPFQNIQIQNGFWKKKQDLIKEVTIGAVYDRFRETHRFSALQCDWKEGEANMPHIFWDSDIAKWIEGVAYAMNDTDLAEYEKIIDEAIENILKNRDENGYFNSHFLVHRQDQRFKLRSEHELYCAGHLIEAAIAYYQATGKRKFLDAMCQYADYIERIFKIEKSAAFVTPGHPEIELALVRLYHVTGIRRYLSLAQFFVDEHGNNTVDQVLSDWTEMTYNQDDIPLRQRSTAEGHCVRALYLLCAMIDIAAETDDETLLAAAQRMFQNIIEKRMYITGGVGSTYLGEAFTIDYDLPNRTAYAETCASIALAMAAGRFQQTDVRAVYADIVERTIYNGILSGISMDGVSFFYENPLAVDPYFNHVNMATKEKARFPQTQREQVFECSCCPPNLIRFIASIADYMYTYDQDVLYVHQYMESEMSVDNMQVQQKTEYPCNGEVFLRLCVPQKYVAVRIPFWCKKFSIDHEYEMKNGYAYIPIENHEEEVRISFEMPVTAYRANARVHADAGKIAVMRGPVVYCAEGIDNGDDVAAIRLNPSAQYQLQESEWILPVLVGHAFKTRGNNRLYYPAQDEWEEIPVKLIPYFAFANRGETEMQVWLTEK</sequence>
<dbReference type="Proteomes" id="UP000806542">
    <property type="component" value="Unassembled WGS sequence"/>
</dbReference>
<feature type="domain" description="Non-reducing end beta-L-arabinofuranosidase-like GH127 C-terminal" evidence="2">
    <location>
        <begin position="497"/>
        <end position="602"/>
    </location>
</feature>
<keyword evidence="3" id="KW-0378">Hydrolase</keyword>